<feature type="domain" description="Dihydroxy-acid/6-phosphogluconate dehydratase C-terminal" evidence="4">
    <location>
        <begin position="361"/>
        <end position="554"/>
    </location>
</feature>
<dbReference type="Gene3D" id="3.50.30.80">
    <property type="entry name" value="IlvD/EDD C-terminal domain-like"/>
    <property type="match status" value="1"/>
</dbReference>
<accession>A0A7Y9IV90</accession>
<dbReference type="Pfam" id="PF24877">
    <property type="entry name" value="ILV_EDD_C"/>
    <property type="match status" value="1"/>
</dbReference>
<evidence type="ECO:0000313" key="6">
    <source>
        <dbReference type="Proteomes" id="UP000542125"/>
    </source>
</evidence>
<gene>
    <name evidence="5" type="ORF">FHW18_002845</name>
</gene>
<dbReference type="Proteomes" id="UP000542125">
    <property type="component" value="Unassembled WGS sequence"/>
</dbReference>
<proteinExistence type="inferred from homology"/>
<keyword evidence="2 5" id="KW-0456">Lyase</keyword>
<evidence type="ECO:0000313" key="5">
    <source>
        <dbReference type="EMBL" id="NYE83574.1"/>
    </source>
</evidence>
<dbReference type="GO" id="GO:0005829">
    <property type="term" value="C:cytosol"/>
    <property type="evidence" value="ECO:0007669"/>
    <property type="project" value="TreeGrafter"/>
</dbReference>
<dbReference type="EMBL" id="JACBYR010000001">
    <property type="protein sequence ID" value="NYE83574.1"/>
    <property type="molecule type" value="Genomic_DNA"/>
</dbReference>
<dbReference type="PROSITE" id="PS00886">
    <property type="entry name" value="ILVD_EDD_1"/>
    <property type="match status" value="1"/>
</dbReference>
<dbReference type="InterPro" id="IPR042096">
    <property type="entry name" value="Dihydro-acid_dehy_C"/>
</dbReference>
<comment type="caution">
    <text evidence="5">The sequence shown here is derived from an EMBL/GenBank/DDBJ whole genome shotgun (WGS) entry which is preliminary data.</text>
</comment>
<dbReference type="InterPro" id="IPR037237">
    <property type="entry name" value="IlvD/EDD_N"/>
</dbReference>
<dbReference type="PANTHER" id="PTHR43661:SF3">
    <property type="entry name" value="D-XYLONATE DEHYDRATASE YAGF-RELATED"/>
    <property type="match status" value="1"/>
</dbReference>
<keyword evidence="6" id="KW-1185">Reference proteome</keyword>
<evidence type="ECO:0000259" key="4">
    <source>
        <dbReference type="Pfam" id="PF24877"/>
    </source>
</evidence>
<dbReference type="EC" id="4.2.1.9" evidence="5"/>
<dbReference type="SUPFAM" id="SSF143975">
    <property type="entry name" value="IlvD/EDD N-terminal domain-like"/>
    <property type="match status" value="1"/>
</dbReference>
<dbReference type="RefSeq" id="WP_179587332.1">
    <property type="nucleotide sequence ID" value="NZ_JACBYR010000001.1"/>
</dbReference>
<evidence type="ECO:0000256" key="2">
    <source>
        <dbReference type="ARBA" id="ARBA00023239"/>
    </source>
</evidence>
<dbReference type="Pfam" id="PF00920">
    <property type="entry name" value="ILVD_EDD_N"/>
    <property type="match status" value="1"/>
</dbReference>
<dbReference type="GO" id="GO:0004160">
    <property type="term" value="F:dihydroxy-acid dehydratase activity"/>
    <property type="evidence" value="ECO:0007669"/>
    <property type="project" value="UniProtKB-EC"/>
</dbReference>
<evidence type="ECO:0000256" key="1">
    <source>
        <dbReference type="ARBA" id="ARBA00006486"/>
    </source>
</evidence>
<dbReference type="InterPro" id="IPR056740">
    <property type="entry name" value="ILV_EDD_C"/>
</dbReference>
<dbReference type="SUPFAM" id="SSF52016">
    <property type="entry name" value="LeuD/IlvD-like"/>
    <property type="match status" value="1"/>
</dbReference>
<dbReference type="InterPro" id="IPR020558">
    <property type="entry name" value="DiOHA_6PGluconate_deHydtase_CS"/>
</dbReference>
<protein>
    <submittedName>
        <fullName evidence="5">Dihydroxy-acid dehydratase</fullName>
        <ecNumber evidence="5">4.2.1.9</ecNumber>
    </submittedName>
</protein>
<comment type="similarity">
    <text evidence="1">Belongs to the IlvD/Edd family.</text>
</comment>
<name>A0A7Y9IV90_9BURK</name>
<organism evidence="5 6">
    <name type="scientific">Pigmentiphaga litoralis</name>
    <dbReference type="NCBI Taxonomy" id="516702"/>
    <lineage>
        <taxon>Bacteria</taxon>
        <taxon>Pseudomonadati</taxon>
        <taxon>Pseudomonadota</taxon>
        <taxon>Betaproteobacteria</taxon>
        <taxon>Burkholderiales</taxon>
        <taxon>Alcaligenaceae</taxon>
        <taxon>Pigmentiphaga</taxon>
    </lineage>
</organism>
<feature type="domain" description="Dihydroxy-acid/6-phosphogluconate dehydratase N-terminal" evidence="3">
    <location>
        <begin position="35"/>
        <end position="350"/>
    </location>
</feature>
<reference evidence="5 6" key="1">
    <citation type="submission" date="2020-07" db="EMBL/GenBank/DDBJ databases">
        <title>Genomic Encyclopedia of Type Strains, Phase IV (KMG-V): Genome sequencing to study the core and pangenomes of soil and plant-associated prokaryotes.</title>
        <authorList>
            <person name="Whitman W."/>
        </authorList>
    </citation>
    <scope>NUCLEOTIDE SEQUENCE [LARGE SCALE GENOMIC DNA]</scope>
    <source>
        <strain evidence="5 6">SAS40</strain>
    </source>
</reference>
<sequence length="565" mass="59158">MTRPLRSNFPRGSYLWAVRNAQWQALGLDEADCEKPKIAVVNSSSELASCFSHLDTVSVQLKAAIRAAGAIPFEIRTAAPSDFITGAGARGAYMLGARDLITNDIEVAVEGAQLDGMICLTSCDKTVPGQLMAAARLNIPTLMVPCGYQASGEFRGKHVDIEDVFVGAMHAVTGSMPVEELIGMSRQAIRSPGVCSGLGTANSMHMVCEALGMALPGSTPVAANSDKMMADVRAAGARIVQMVLDDLKPRDILTHGAFLNAVRVILSVGGSLNTVKHMQAVAVEGRTGVDVYALFERLGGSTPVLSGVRPIGEQTIEAFEAAGGCRALMKQLEPLLMTDVLTATGSTVAANLADAVVHDPEVIRPIDRPVAPLPAIILLRGNLAPESGLIKTGIVERKQRRYTGPAICFWTTDDAIAGIKDGRIRPGCVVVMRGAGVCGGPAMGGGASRVVFAIDGAGLGDKVAILTDGHLSGLVCKGLVVAEVSPEAAMGGPLALVEDGDAITIDLDTRRLDLEVSPEVMAQRQARWQKPTQRAHGGWLQIYRENVRPLSQGAVLVDAGEAPGA</sequence>
<evidence type="ECO:0000259" key="3">
    <source>
        <dbReference type="Pfam" id="PF00920"/>
    </source>
</evidence>
<dbReference type="AlphaFoldDB" id="A0A7Y9IV90"/>
<dbReference type="PANTHER" id="PTHR43661">
    <property type="entry name" value="D-XYLONATE DEHYDRATASE"/>
    <property type="match status" value="1"/>
</dbReference>
<dbReference type="InterPro" id="IPR000581">
    <property type="entry name" value="ILV_EDD_N"/>
</dbReference>